<evidence type="ECO:0000313" key="7">
    <source>
        <dbReference type="Proteomes" id="UP001059836"/>
    </source>
</evidence>
<gene>
    <name evidence="6" type="ORF">GII31_20505</name>
</gene>
<dbReference type="PANTHER" id="PTHR30055">
    <property type="entry name" value="HTH-TYPE TRANSCRIPTIONAL REGULATOR RUTR"/>
    <property type="match status" value="1"/>
</dbReference>
<keyword evidence="3" id="KW-0804">Transcription</keyword>
<keyword evidence="1" id="KW-0805">Transcription regulation</keyword>
<evidence type="ECO:0000256" key="2">
    <source>
        <dbReference type="ARBA" id="ARBA00023125"/>
    </source>
</evidence>
<dbReference type="InterPro" id="IPR036271">
    <property type="entry name" value="Tet_transcr_reg_TetR-rel_C_sf"/>
</dbReference>
<evidence type="ECO:0000313" key="6">
    <source>
        <dbReference type="EMBL" id="QHN36922.1"/>
    </source>
</evidence>
<evidence type="ECO:0000256" key="3">
    <source>
        <dbReference type="ARBA" id="ARBA00023163"/>
    </source>
</evidence>
<dbReference type="EMBL" id="CP045809">
    <property type="protein sequence ID" value="QHN36922.1"/>
    <property type="molecule type" value="Genomic_DNA"/>
</dbReference>
<dbReference type="Pfam" id="PF00440">
    <property type="entry name" value="TetR_N"/>
    <property type="match status" value="1"/>
</dbReference>
<accession>A0ABX6ILW9</accession>
<evidence type="ECO:0000256" key="1">
    <source>
        <dbReference type="ARBA" id="ARBA00023015"/>
    </source>
</evidence>
<dbReference type="Gene3D" id="1.10.357.10">
    <property type="entry name" value="Tetracycline Repressor, domain 2"/>
    <property type="match status" value="1"/>
</dbReference>
<dbReference type="RefSeq" id="WP_213245191.1">
    <property type="nucleotide sequence ID" value="NZ_CP045806.1"/>
</dbReference>
<keyword evidence="2 4" id="KW-0238">DNA-binding</keyword>
<keyword evidence="7" id="KW-1185">Reference proteome</keyword>
<dbReference type="SUPFAM" id="SSF46689">
    <property type="entry name" value="Homeodomain-like"/>
    <property type="match status" value="1"/>
</dbReference>
<dbReference type="InterPro" id="IPR009057">
    <property type="entry name" value="Homeodomain-like_sf"/>
</dbReference>
<dbReference type="PANTHER" id="PTHR30055:SF151">
    <property type="entry name" value="TRANSCRIPTIONAL REGULATORY PROTEIN"/>
    <property type="match status" value="1"/>
</dbReference>
<dbReference type="InterPro" id="IPR001647">
    <property type="entry name" value="HTH_TetR"/>
</dbReference>
<name>A0ABX6ILW9_9ACTN</name>
<dbReference type="Gene3D" id="1.10.10.60">
    <property type="entry name" value="Homeodomain-like"/>
    <property type="match status" value="1"/>
</dbReference>
<feature type="DNA-binding region" description="H-T-H motif" evidence="4">
    <location>
        <begin position="33"/>
        <end position="52"/>
    </location>
</feature>
<feature type="domain" description="HTH tetR-type" evidence="5">
    <location>
        <begin position="10"/>
        <end position="70"/>
    </location>
</feature>
<evidence type="ECO:0000256" key="4">
    <source>
        <dbReference type="PROSITE-ProRule" id="PRU00335"/>
    </source>
</evidence>
<dbReference type="PROSITE" id="PS50977">
    <property type="entry name" value="HTH_TETR_2"/>
    <property type="match status" value="1"/>
</dbReference>
<sequence length="222" mass="23776">MHTVAPEYPKLTLPAIVDAAIVVADRDGMGALSMRRIADELGVGAMSLYRHVADKDALIEEMTVEVGRRFPYPIATDPRLGWRERVAAATDIDWDLYQRHPWVVQAYSSPRYGFGADSLRCLDWLVGGFMDGLGVDVEVATEMSLTVWSFVNGVALAALPSVALASESDAPGGLVDVIEGRAIDPPTHLAGLAGSARGRELTDPRAQVDRGIAWLCAGFAAG</sequence>
<dbReference type="SUPFAM" id="SSF48498">
    <property type="entry name" value="Tetracyclin repressor-like, C-terminal domain"/>
    <property type="match status" value="1"/>
</dbReference>
<evidence type="ECO:0000259" key="5">
    <source>
        <dbReference type="PROSITE" id="PS50977"/>
    </source>
</evidence>
<protein>
    <submittedName>
        <fullName evidence="6">TetR family transcriptional regulator</fullName>
    </submittedName>
</protein>
<proteinExistence type="predicted"/>
<dbReference type="InterPro" id="IPR050109">
    <property type="entry name" value="HTH-type_TetR-like_transc_reg"/>
</dbReference>
<dbReference type="Proteomes" id="UP001059836">
    <property type="component" value="Chromosome"/>
</dbReference>
<reference evidence="6" key="1">
    <citation type="journal article" date="2021" name="Nat. Microbiol.">
        <title>Cocultivation of an ultrasmall environmental parasitic bacterium with lytic ability against bacteria associated with wastewater foams.</title>
        <authorList>
            <person name="Batinovic S."/>
            <person name="Rose J.J.A."/>
            <person name="Ratcliffe J."/>
            <person name="Seviour R.J."/>
            <person name="Petrovski S."/>
        </authorList>
    </citation>
    <scope>NUCLEOTIDE SEQUENCE</scope>
    <source>
        <strain evidence="6">CON9</strain>
    </source>
</reference>
<organism evidence="6 7">
    <name type="scientific">Gordonia pseudamarae</name>
    <dbReference type="NCBI Taxonomy" id="2831662"/>
    <lineage>
        <taxon>Bacteria</taxon>
        <taxon>Bacillati</taxon>
        <taxon>Actinomycetota</taxon>
        <taxon>Actinomycetes</taxon>
        <taxon>Mycobacteriales</taxon>
        <taxon>Gordoniaceae</taxon>
        <taxon>Gordonia</taxon>
    </lineage>
</organism>